<dbReference type="GO" id="GO:0015144">
    <property type="term" value="F:carbohydrate transmembrane transporter activity"/>
    <property type="evidence" value="ECO:0007669"/>
    <property type="project" value="TreeGrafter"/>
</dbReference>
<dbReference type="InterPro" id="IPR003192">
    <property type="entry name" value="Porin_LamB"/>
</dbReference>
<dbReference type="GO" id="GO:0015774">
    <property type="term" value="P:polysaccharide transport"/>
    <property type="evidence" value="ECO:0007669"/>
    <property type="project" value="TreeGrafter"/>
</dbReference>
<keyword evidence="8" id="KW-0472">Membrane</keyword>
<dbReference type="InterPro" id="IPR036998">
    <property type="entry name" value="Porin_LamB_sf"/>
</dbReference>
<dbReference type="GO" id="GO:0006811">
    <property type="term" value="P:monoatomic ion transport"/>
    <property type="evidence" value="ECO:0007669"/>
    <property type="project" value="UniProtKB-KW"/>
</dbReference>
<dbReference type="InterPro" id="IPR050286">
    <property type="entry name" value="G_neg_Bact_CarbUptk_Porin"/>
</dbReference>
<evidence type="ECO:0000256" key="9">
    <source>
        <dbReference type="ARBA" id="ARBA00023237"/>
    </source>
</evidence>
<protein>
    <submittedName>
        <fullName evidence="11">Maltoporin</fullName>
    </submittedName>
</protein>
<comment type="caution">
    <text evidence="11">The sequence shown here is derived from an EMBL/GenBank/DDBJ whole genome shotgun (WGS) entry which is preliminary data.</text>
</comment>
<dbReference type="RefSeq" id="WP_038188387.1">
    <property type="nucleotide sequence ID" value="NZ_JRWP01000004.1"/>
</dbReference>
<gene>
    <name evidence="11" type="ORF">NM06_04460</name>
</gene>
<evidence type="ECO:0000256" key="6">
    <source>
        <dbReference type="ARBA" id="ARBA00023065"/>
    </source>
</evidence>
<feature type="chain" id="PRO_5002023615" evidence="10">
    <location>
        <begin position="23"/>
        <end position="446"/>
    </location>
</feature>
<dbReference type="STRING" id="379097.SE23_06025"/>
<keyword evidence="4" id="KW-1134">Transmembrane beta strand</keyword>
<name>A0A0A5I2X3_PHOS4</name>
<sequence length="446" mass="48140">MKKVSVLAAAVATALTSGFVMAETDVALDVTSGDSAMEVEVANPTEVISDGWEVHGYMSANFRMKDGETIDSEFGKPDYHSAGTSGQSTNQVEFTIKKHTEHNNGVWSDFVVRSEFGNGNSFAYSSEGSQKANDKAQFEIKEAYVELGGISFLGDDSSIWSGHRYFNRSAGLLSGEFWNQSSGLGAGFQTKLGGNTAGFAVIAADTNDDINNATNSDRETNVAYNAYYHGVQALGGSFNFDVKYITRANKTDPAADNGVGAAITYNRDYYGFDGWSQTGIAYGYGAAANRGVNFGAWSGDNGFSDDSNSIFLTSYGVANLSDSWQLGTEVTAFITNEMFGQEDLTRILVAARPSYKINDNLRFEMTGSVSKETIADGAAWGRQDDNMYYMLEAALPVTVNADYFGRPQIKPYVTYYNTEEESAGGIGLGGTDGKEVIVGIHTEIWF</sequence>
<keyword evidence="5" id="KW-0812">Transmembrane</keyword>
<dbReference type="OrthoDB" id="106611at2"/>
<evidence type="ECO:0000256" key="1">
    <source>
        <dbReference type="ARBA" id="ARBA00004571"/>
    </source>
</evidence>
<keyword evidence="7" id="KW-0626">Porin</keyword>
<dbReference type="AlphaFoldDB" id="A0A0A5I2X3"/>
<evidence type="ECO:0000256" key="3">
    <source>
        <dbReference type="ARBA" id="ARBA00022448"/>
    </source>
</evidence>
<dbReference type="Pfam" id="PF02264">
    <property type="entry name" value="LamB"/>
    <property type="match status" value="1"/>
</dbReference>
<dbReference type="PANTHER" id="PTHR38762">
    <property type="entry name" value="CRYPTIC OUTER MEMBRANE PORIN BGLH-RELATED"/>
    <property type="match status" value="1"/>
</dbReference>
<keyword evidence="9" id="KW-0998">Cell outer membrane</keyword>
<evidence type="ECO:0000313" key="11">
    <source>
        <dbReference type="EMBL" id="KGY10171.1"/>
    </source>
</evidence>
<proteinExistence type="inferred from homology"/>
<dbReference type="GO" id="GO:0015288">
    <property type="term" value="F:porin activity"/>
    <property type="evidence" value="ECO:0007669"/>
    <property type="project" value="UniProtKB-KW"/>
</dbReference>
<dbReference type="Gene3D" id="2.40.170.10">
    <property type="entry name" value="Porin, LamB type"/>
    <property type="match status" value="1"/>
</dbReference>
<dbReference type="EMBL" id="JRWP01000004">
    <property type="protein sequence ID" value="KGY10171.1"/>
    <property type="molecule type" value="Genomic_DNA"/>
</dbReference>
<dbReference type="PANTHER" id="PTHR38762:SF1">
    <property type="entry name" value="CRYPTIC OUTER MEMBRANE PORIN BGLH-RELATED"/>
    <property type="match status" value="1"/>
</dbReference>
<keyword evidence="10" id="KW-0732">Signal</keyword>
<organism evidence="11 12">
    <name type="scientific">Photobacterium sp. (strain ATCC 43367)</name>
    <dbReference type="NCBI Taxonomy" id="379097"/>
    <lineage>
        <taxon>Bacteria</taxon>
        <taxon>Pseudomonadati</taxon>
        <taxon>Pseudomonadota</taxon>
        <taxon>Gammaproteobacteria</taxon>
        <taxon>Vibrionales</taxon>
        <taxon>Vibrionaceae</taxon>
        <taxon>Vibrio</taxon>
        <taxon>Vibrio oreintalis group</taxon>
    </lineage>
</organism>
<evidence type="ECO:0000256" key="4">
    <source>
        <dbReference type="ARBA" id="ARBA00022452"/>
    </source>
</evidence>
<keyword evidence="3" id="KW-0813">Transport</keyword>
<evidence type="ECO:0000256" key="8">
    <source>
        <dbReference type="ARBA" id="ARBA00023136"/>
    </source>
</evidence>
<comment type="subcellular location">
    <subcellularLocation>
        <location evidence="1">Cell outer membrane</location>
        <topology evidence="1">Multi-pass membrane protein</topology>
    </subcellularLocation>
</comment>
<evidence type="ECO:0000256" key="5">
    <source>
        <dbReference type="ARBA" id="ARBA00022692"/>
    </source>
</evidence>
<comment type="similarity">
    <text evidence="2">Belongs to the porin LamB (TC 1.B.3) family.</text>
</comment>
<feature type="signal peptide" evidence="10">
    <location>
        <begin position="1"/>
        <end position="22"/>
    </location>
</feature>
<dbReference type="GO" id="GO:0046930">
    <property type="term" value="C:pore complex"/>
    <property type="evidence" value="ECO:0007669"/>
    <property type="project" value="UniProtKB-KW"/>
</dbReference>
<dbReference type="GO" id="GO:0009279">
    <property type="term" value="C:cell outer membrane"/>
    <property type="evidence" value="ECO:0007669"/>
    <property type="project" value="UniProtKB-SubCell"/>
</dbReference>
<evidence type="ECO:0000256" key="10">
    <source>
        <dbReference type="SAM" id="SignalP"/>
    </source>
</evidence>
<reference evidence="11 12" key="1">
    <citation type="submission" date="2014-10" db="EMBL/GenBank/DDBJ databases">
        <title>Genome sequencing of Vibrio sinaloensis T08.</title>
        <authorList>
            <person name="Chan K.-G."/>
            <person name="Mohamad N.I."/>
        </authorList>
    </citation>
    <scope>NUCLEOTIDE SEQUENCE [LARGE SCALE GENOMIC DNA]</scope>
    <source>
        <strain evidence="11 12">T08</strain>
    </source>
</reference>
<accession>A0A0A5I2X3</accession>
<evidence type="ECO:0000256" key="2">
    <source>
        <dbReference type="ARBA" id="ARBA00007055"/>
    </source>
</evidence>
<evidence type="ECO:0000256" key="7">
    <source>
        <dbReference type="ARBA" id="ARBA00023114"/>
    </source>
</evidence>
<evidence type="ECO:0000313" key="12">
    <source>
        <dbReference type="Proteomes" id="UP000030451"/>
    </source>
</evidence>
<dbReference type="SUPFAM" id="SSF56935">
    <property type="entry name" value="Porins"/>
    <property type="match status" value="1"/>
</dbReference>
<dbReference type="Proteomes" id="UP000030451">
    <property type="component" value="Unassembled WGS sequence"/>
</dbReference>
<keyword evidence="6" id="KW-0406">Ion transport</keyword>